<keyword evidence="1" id="KW-0812">Transmembrane</keyword>
<evidence type="ECO:0000313" key="3">
    <source>
        <dbReference type="Proteomes" id="UP001054837"/>
    </source>
</evidence>
<reference evidence="2 3" key="1">
    <citation type="submission" date="2021-06" db="EMBL/GenBank/DDBJ databases">
        <title>Caerostris darwini draft genome.</title>
        <authorList>
            <person name="Kono N."/>
            <person name="Arakawa K."/>
        </authorList>
    </citation>
    <scope>NUCLEOTIDE SEQUENCE [LARGE SCALE GENOMIC DNA]</scope>
</reference>
<keyword evidence="3" id="KW-1185">Reference proteome</keyword>
<keyword evidence="1" id="KW-1133">Transmembrane helix</keyword>
<evidence type="ECO:0000256" key="1">
    <source>
        <dbReference type="SAM" id="Phobius"/>
    </source>
</evidence>
<feature type="transmembrane region" description="Helical" evidence="1">
    <location>
        <begin position="61"/>
        <end position="79"/>
    </location>
</feature>
<sequence>MPTFTGIHWRSERDRSAKMRGRVWSEDTQNYFPLSEALVTVINVRPARSHNNISGNNRDKALMTFQLILVFLLLQMGGLS</sequence>
<gene>
    <name evidence="2" type="ORF">CDAR_514711</name>
</gene>
<dbReference type="EMBL" id="BPLQ01004220">
    <property type="protein sequence ID" value="GIY06486.1"/>
    <property type="molecule type" value="Genomic_DNA"/>
</dbReference>
<dbReference type="AlphaFoldDB" id="A0AAV4QDT1"/>
<comment type="caution">
    <text evidence="2">The sequence shown here is derived from an EMBL/GenBank/DDBJ whole genome shotgun (WGS) entry which is preliminary data.</text>
</comment>
<dbReference type="Proteomes" id="UP001054837">
    <property type="component" value="Unassembled WGS sequence"/>
</dbReference>
<evidence type="ECO:0000313" key="2">
    <source>
        <dbReference type="EMBL" id="GIY06486.1"/>
    </source>
</evidence>
<accession>A0AAV4QDT1</accession>
<protein>
    <submittedName>
        <fullName evidence="2">Uncharacterized protein</fullName>
    </submittedName>
</protein>
<name>A0AAV4QDT1_9ARAC</name>
<organism evidence="2 3">
    <name type="scientific">Caerostris darwini</name>
    <dbReference type="NCBI Taxonomy" id="1538125"/>
    <lineage>
        <taxon>Eukaryota</taxon>
        <taxon>Metazoa</taxon>
        <taxon>Ecdysozoa</taxon>
        <taxon>Arthropoda</taxon>
        <taxon>Chelicerata</taxon>
        <taxon>Arachnida</taxon>
        <taxon>Araneae</taxon>
        <taxon>Araneomorphae</taxon>
        <taxon>Entelegynae</taxon>
        <taxon>Araneoidea</taxon>
        <taxon>Araneidae</taxon>
        <taxon>Caerostris</taxon>
    </lineage>
</organism>
<proteinExistence type="predicted"/>
<keyword evidence="1" id="KW-0472">Membrane</keyword>